<dbReference type="SUPFAM" id="SSF51430">
    <property type="entry name" value="NAD(P)-linked oxidoreductase"/>
    <property type="match status" value="1"/>
</dbReference>
<accession>A0A0F9JV00</accession>
<reference evidence="2" key="1">
    <citation type="journal article" date="2015" name="Nature">
        <title>Complex archaea that bridge the gap between prokaryotes and eukaryotes.</title>
        <authorList>
            <person name="Spang A."/>
            <person name="Saw J.H."/>
            <person name="Jorgensen S.L."/>
            <person name="Zaremba-Niedzwiedzka K."/>
            <person name="Martijn J."/>
            <person name="Lind A.E."/>
            <person name="van Eijk R."/>
            <person name="Schleper C."/>
            <person name="Guy L."/>
            <person name="Ettema T.J."/>
        </authorList>
    </citation>
    <scope>NUCLEOTIDE SEQUENCE</scope>
</reference>
<dbReference type="PANTHER" id="PTHR43312">
    <property type="entry name" value="D-THREO-ALDOSE 1-DEHYDROGENASE"/>
    <property type="match status" value="1"/>
</dbReference>
<dbReference type="InterPro" id="IPR036812">
    <property type="entry name" value="NAD(P)_OxRdtase_dom_sf"/>
</dbReference>
<dbReference type="Gene3D" id="3.20.20.100">
    <property type="entry name" value="NADP-dependent oxidoreductase domain"/>
    <property type="match status" value="1"/>
</dbReference>
<protein>
    <recommendedName>
        <fullName evidence="1">NADP-dependent oxidoreductase domain-containing protein</fullName>
    </recommendedName>
</protein>
<evidence type="ECO:0000259" key="1">
    <source>
        <dbReference type="Pfam" id="PF00248"/>
    </source>
</evidence>
<dbReference type="AlphaFoldDB" id="A0A0F9JV00"/>
<organism evidence="2">
    <name type="scientific">marine sediment metagenome</name>
    <dbReference type="NCBI Taxonomy" id="412755"/>
    <lineage>
        <taxon>unclassified sequences</taxon>
        <taxon>metagenomes</taxon>
        <taxon>ecological metagenomes</taxon>
    </lineage>
</organism>
<evidence type="ECO:0000313" key="2">
    <source>
        <dbReference type="EMBL" id="KKM73543.1"/>
    </source>
</evidence>
<feature type="domain" description="NADP-dependent oxidoreductase" evidence="1">
    <location>
        <begin position="16"/>
        <end position="215"/>
    </location>
</feature>
<dbReference type="InterPro" id="IPR023210">
    <property type="entry name" value="NADP_OxRdtase_dom"/>
</dbReference>
<sequence length="292" mass="33087">MIAKHEFGRTGHLSTRIIFGAAALSNVTQTEADQTLEVLLKYGINHIDTAAGYGESELRIGHWMEKHRNKFFLATKVFRRSYQDALDQIHNSLERLQVSSIDLIQFHNLTSPNSWKKVMGTDGALQAAVEAGEQGLVKYIGVTGHGYTVAAMHASSLKEFGFDAVLLPFNYVMMQNPEYAADFETLLKICKDHNVAVQTIKSLARRPWGDNKRIRTTWYEPFEDQNDIDRAVHWVLKREGIFLNSSSDIHLLPKILDAASRFKNNLLEAEMQEKTTQLGVKPIFDGRNLILK</sequence>
<dbReference type="PANTHER" id="PTHR43312:SF1">
    <property type="entry name" value="NADP-DEPENDENT OXIDOREDUCTASE DOMAIN-CONTAINING PROTEIN"/>
    <property type="match status" value="1"/>
</dbReference>
<dbReference type="EMBL" id="LAZR01009287">
    <property type="protein sequence ID" value="KKM73543.1"/>
    <property type="molecule type" value="Genomic_DNA"/>
</dbReference>
<name>A0A0F9JV00_9ZZZZ</name>
<proteinExistence type="predicted"/>
<dbReference type="CDD" id="cd19100">
    <property type="entry name" value="AKR_unchar"/>
    <property type="match status" value="1"/>
</dbReference>
<comment type="caution">
    <text evidence="2">The sequence shown here is derived from an EMBL/GenBank/DDBJ whole genome shotgun (WGS) entry which is preliminary data.</text>
</comment>
<gene>
    <name evidence="2" type="ORF">LCGC14_1409420</name>
</gene>
<dbReference type="Pfam" id="PF00248">
    <property type="entry name" value="Aldo_ket_red"/>
    <property type="match status" value="1"/>
</dbReference>
<dbReference type="InterPro" id="IPR053135">
    <property type="entry name" value="AKR2_Oxidoreductase"/>
</dbReference>